<evidence type="ECO:0000256" key="2">
    <source>
        <dbReference type="ARBA" id="ARBA00022963"/>
    </source>
</evidence>
<evidence type="ECO:0000256" key="5">
    <source>
        <dbReference type="PIRSR" id="PIRSR018169-1"/>
    </source>
</evidence>
<dbReference type="InterPro" id="IPR016715">
    <property type="entry name" value="PAF_acetylhydro_eukaryote"/>
</dbReference>
<keyword evidence="3 4" id="KW-0443">Lipid metabolism</keyword>
<evidence type="ECO:0000256" key="3">
    <source>
        <dbReference type="ARBA" id="ARBA00023098"/>
    </source>
</evidence>
<feature type="active site" description="Nucleophile" evidence="5">
    <location>
        <position position="266"/>
    </location>
</feature>
<dbReference type="Gene3D" id="3.40.50.1820">
    <property type="entry name" value="alpha/beta hydrolase"/>
    <property type="match status" value="1"/>
</dbReference>
<accession>A0AA40EGV9</accession>
<feature type="region of interest" description="Disordered" evidence="6">
    <location>
        <begin position="491"/>
        <end position="537"/>
    </location>
</feature>
<dbReference type="EC" id="3.1.1.47" evidence="4"/>
<protein>
    <recommendedName>
        <fullName evidence="4">Putative phospholipase</fullName>
        <ecNumber evidence="4">3.1.1.47</ecNumber>
    </recommendedName>
</protein>
<dbReference type="PIRSF" id="PIRSF018169">
    <property type="entry name" value="PAF_acetylhydrolase"/>
    <property type="match status" value="1"/>
</dbReference>
<feature type="active site" description="Charge relay system" evidence="5">
    <location>
        <position position="317"/>
    </location>
</feature>
<name>A0AA40EGV9_9PEZI</name>
<comment type="catalytic activity">
    <reaction evidence="4">
        <text>a 1-O-alkyl-2-acetyl-sn-glycero-3-phosphocholine + H2O = a 1-O-alkyl-sn-glycero-3-phosphocholine + acetate + H(+)</text>
        <dbReference type="Rhea" id="RHEA:17777"/>
        <dbReference type="ChEBI" id="CHEBI:15377"/>
        <dbReference type="ChEBI" id="CHEBI:15378"/>
        <dbReference type="ChEBI" id="CHEBI:30089"/>
        <dbReference type="ChEBI" id="CHEBI:30909"/>
        <dbReference type="ChEBI" id="CHEBI:36707"/>
        <dbReference type="EC" id="3.1.1.47"/>
    </reaction>
</comment>
<evidence type="ECO:0000256" key="4">
    <source>
        <dbReference type="PIRNR" id="PIRNR018169"/>
    </source>
</evidence>
<feature type="compositionally biased region" description="Basic and acidic residues" evidence="6">
    <location>
        <begin position="491"/>
        <end position="508"/>
    </location>
</feature>
<dbReference type="Pfam" id="PF03403">
    <property type="entry name" value="PAF-AH_p_II"/>
    <property type="match status" value="1"/>
</dbReference>
<dbReference type="GO" id="GO:0003847">
    <property type="term" value="F:1-alkyl-2-acetylglycerophosphocholine esterase activity"/>
    <property type="evidence" value="ECO:0007669"/>
    <property type="project" value="UniProtKB-UniRule"/>
</dbReference>
<dbReference type="PANTHER" id="PTHR10272">
    <property type="entry name" value="PLATELET-ACTIVATING FACTOR ACETYLHYDROLASE"/>
    <property type="match status" value="1"/>
</dbReference>
<dbReference type="EMBL" id="JAUKTV010000004">
    <property type="protein sequence ID" value="KAK0739595.1"/>
    <property type="molecule type" value="Genomic_DNA"/>
</dbReference>
<sequence>MPLLSSLLNPIPGFPEYTGPYKVGTVDVEIPVSELPSNPKPEGAADIHTVLFRIFYPTVPEAHGKYITWLPAPQRLHIEAYAQFLGLGSKAASVLSFLPRHLHWTTVPAIKNAALLSPPVEHPGSRWPTMIFSHGLGGNRNAYSHLAGSLASHGVVVICPEHRDQSAALTLIRDPHNPKKTTPFALPYLQIPHNQTPEIWSKRNSQLGIRLWELDIIFEAILAIDRNDHKVISSNLNTSTPASTLSAFHDKLDILEPGKVIFAGHSFGSSTMVQFLKSVFYSSHPSLNDPANRLFTPQPNSAIKSQINGHNPTILLDMWCFPLLSASTDALYRLPLPCYSVPQQQQQASKILAVESDQFFKWGSHLHRTAKILSSDPTADVVASTTDHHPKPYLFYVEKSAHLSQSDFAVLFPWLTKKAFGSETPDKVLSLNTRAVVQFLRVNQVEVGESKVEGERGDVLGQGVGTEVEKWRWVDVVGMGGKAYPSELEMMKEERGREEVERARREEKGMEEEMEPGAGVGEGGEVRESGVTGGERL</sequence>
<keyword evidence="8" id="KW-1185">Reference proteome</keyword>
<gene>
    <name evidence="7" type="ORF">B0T21DRAFT_400665</name>
</gene>
<feature type="active site" description="Charge relay system" evidence="5">
    <location>
        <position position="402"/>
    </location>
</feature>
<proteinExistence type="inferred from homology"/>
<evidence type="ECO:0000313" key="7">
    <source>
        <dbReference type="EMBL" id="KAK0739595.1"/>
    </source>
</evidence>
<keyword evidence="2 4" id="KW-0442">Lipid degradation</keyword>
<evidence type="ECO:0000313" key="8">
    <source>
        <dbReference type="Proteomes" id="UP001172159"/>
    </source>
</evidence>
<evidence type="ECO:0000256" key="6">
    <source>
        <dbReference type="SAM" id="MobiDB-lite"/>
    </source>
</evidence>
<evidence type="ECO:0000256" key="1">
    <source>
        <dbReference type="ARBA" id="ARBA00022801"/>
    </source>
</evidence>
<dbReference type="InterPro" id="IPR029058">
    <property type="entry name" value="AB_hydrolase_fold"/>
</dbReference>
<dbReference type="PANTHER" id="PTHR10272:SF7">
    <property type="entry name" value="PHOSPHOLIPASE-RELATED"/>
    <property type="match status" value="1"/>
</dbReference>
<keyword evidence="1 4" id="KW-0378">Hydrolase</keyword>
<reference evidence="7" key="1">
    <citation type="submission" date="2023-06" db="EMBL/GenBank/DDBJ databases">
        <title>Genome-scale phylogeny and comparative genomics of the fungal order Sordariales.</title>
        <authorList>
            <consortium name="Lawrence Berkeley National Laboratory"/>
            <person name="Hensen N."/>
            <person name="Bonometti L."/>
            <person name="Westerberg I."/>
            <person name="Brannstrom I.O."/>
            <person name="Guillou S."/>
            <person name="Cros-Aarteil S."/>
            <person name="Calhoun S."/>
            <person name="Haridas S."/>
            <person name="Kuo A."/>
            <person name="Mondo S."/>
            <person name="Pangilinan J."/>
            <person name="Riley R."/>
            <person name="Labutti K."/>
            <person name="Andreopoulos B."/>
            <person name="Lipzen A."/>
            <person name="Chen C."/>
            <person name="Yanf M."/>
            <person name="Daum C."/>
            <person name="Ng V."/>
            <person name="Clum A."/>
            <person name="Steindorff A."/>
            <person name="Ohm R."/>
            <person name="Martin F."/>
            <person name="Silar P."/>
            <person name="Natvig D."/>
            <person name="Lalanne C."/>
            <person name="Gautier V."/>
            <person name="Ament-Velasquez S.L."/>
            <person name="Kruys A."/>
            <person name="Hutchinson M.I."/>
            <person name="Powell A.J."/>
            <person name="Barry K."/>
            <person name="Miller A.N."/>
            <person name="Grigoriev I.V."/>
            <person name="Debuchy R."/>
            <person name="Gladieux P."/>
            <person name="Thoren M.H."/>
            <person name="Johannesson H."/>
        </authorList>
    </citation>
    <scope>NUCLEOTIDE SEQUENCE</scope>
    <source>
        <strain evidence="7">CBS 540.89</strain>
    </source>
</reference>
<organism evidence="7 8">
    <name type="scientific">Apiosordaria backusii</name>
    <dbReference type="NCBI Taxonomy" id="314023"/>
    <lineage>
        <taxon>Eukaryota</taxon>
        <taxon>Fungi</taxon>
        <taxon>Dikarya</taxon>
        <taxon>Ascomycota</taxon>
        <taxon>Pezizomycotina</taxon>
        <taxon>Sordariomycetes</taxon>
        <taxon>Sordariomycetidae</taxon>
        <taxon>Sordariales</taxon>
        <taxon>Lasiosphaeriaceae</taxon>
        <taxon>Apiosordaria</taxon>
    </lineage>
</organism>
<dbReference type="Proteomes" id="UP001172159">
    <property type="component" value="Unassembled WGS sequence"/>
</dbReference>
<comment type="similarity">
    <text evidence="4">Belongs to the serine esterase family.</text>
</comment>
<dbReference type="AlphaFoldDB" id="A0AA40EGV9"/>
<dbReference type="SUPFAM" id="SSF53474">
    <property type="entry name" value="alpha/beta-Hydrolases"/>
    <property type="match status" value="2"/>
</dbReference>
<dbReference type="GO" id="GO:0016042">
    <property type="term" value="P:lipid catabolic process"/>
    <property type="evidence" value="ECO:0007669"/>
    <property type="project" value="UniProtKB-KW"/>
</dbReference>
<comment type="caution">
    <text evidence="7">The sequence shown here is derived from an EMBL/GenBank/DDBJ whole genome shotgun (WGS) entry which is preliminary data.</text>
</comment>